<evidence type="ECO:0000313" key="3">
    <source>
        <dbReference type="EMBL" id="AMJ76649.1"/>
    </source>
</evidence>
<keyword evidence="2" id="KW-0732">Signal</keyword>
<evidence type="ECO:0008006" key="5">
    <source>
        <dbReference type="Google" id="ProtNLM"/>
    </source>
</evidence>
<feature type="compositionally biased region" description="Polar residues" evidence="1">
    <location>
        <begin position="163"/>
        <end position="178"/>
    </location>
</feature>
<evidence type="ECO:0000256" key="1">
    <source>
        <dbReference type="SAM" id="MobiDB-lite"/>
    </source>
</evidence>
<dbReference type="InterPro" id="IPR036249">
    <property type="entry name" value="Thioredoxin-like_sf"/>
</dbReference>
<name>A0ABN4LTX4_9ALTE</name>
<evidence type="ECO:0000256" key="2">
    <source>
        <dbReference type="SAM" id="SignalP"/>
    </source>
</evidence>
<feature type="chain" id="PRO_5046965185" description="Thioredoxin-like fold domain-containing protein" evidence="2">
    <location>
        <begin position="21"/>
        <end position="358"/>
    </location>
</feature>
<dbReference type="SUPFAM" id="SSF52833">
    <property type="entry name" value="Thioredoxin-like"/>
    <property type="match status" value="1"/>
</dbReference>
<sequence length="358" mass="39239">MLFRNATAVLCLLVPLSGFAANEPSQQTESVYQALQDSAYKKALGLTQLYFGVNATLDEFTPSVAGSFRMIIKVNGKVEEMYLLSDLQSIINGQLYSPLIVNTDSAHGIKALTTYAKRNQTIDEARNTVLASARNLQTSSPKEVLTQRTAAMDMNTGFEDMSKPSTIGKTPLSNTESSGISPQMFADIQHLKSVSYGEGSKHIYLFADLNCSACMAAEPTLQELARGGEVTLHYIPVGMLTRPEDEGKDITDSQAKAMYTLIPNNNSGRQYLFDKLLDRRPVTDLIKEEAAQELRNRGYSAMKANTLMFFKLPLPATPLAVFTVNGIPRFKALGQASLRKASLDSLIESIDSQKNQAQ</sequence>
<dbReference type="EMBL" id="CP013927">
    <property type="protein sequence ID" value="AMJ76649.1"/>
    <property type="molecule type" value="Genomic_DNA"/>
</dbReference>
<dbReference type="RefSeq" id="WP_061093690.1">
    <property type="nucleotide sequence ID" value="NZ_CP013927.1"/>
</dbReference>
<keyword evidence="3" id="KW-0614">Plasmid</keyword>
<dbReference type="Gene3D" id="3.40.30.10">
    <property type="entry name" value="Glutaredoxin"/>
    <property type="match status" value="1"/>
</dbReference>
<organism evidence="3 4">
    <name type="scientific">Alteromonas stellipolaris</name>
    <dbReference type="NCBI Taxonomy" id="233316"/>
    <lineage>
        <taxon>Bacteria</taxon>
        <taxon>Pseudomonadati</taxon>
        <taxon>Pseudomonadota</taxon>
        <taxon>Gammaproteobacteria</taxon>
        <taxon>Alteromonadales</taxon>
        <taxon>Alteromonadaceae</taxon>
        <taxon>Alteromonas/Salinimonas group</taxon>
        <taxon>Alteromonas</taxon>
    </lineage>
</organism>
<reference evidence="3 4" key="1">
    <citation type="submission" date="2015-12" db="EMBL/GenBank/DDBJ databases">
        <title>Intraspecies pangenome expansion in the marine bacterium Alteromonas.</title>
        <authorList>
            <person name="Lopez-Perez M."/>
            <person name="Rodriguez-Valera F."/>
        </authorList>
    </citation>
    <scope>NUCLEOTIDE SEQUENCE [LARGE SCALE GENOMIC DNA]</scope>
    <source>
        <strain evidence="3 4">LMG 21861</strain>
        <plasmid evidence="3 4">pASTE61-200</plasmid>
    </source>
</reference>
<protein>
    <recommendedName>
        <fullName evidence="5">Thioredoxin-like fold domain-containing protein</fullName>
    </recommendedName>
</protein>
<accession>A0ABN4LTX4</accession>
<keyword evidence="4" id="KW-1185">Reference proteome</keyword>
<geneLocation type="plasmid" evidence="3 4">
    <name>pASTE61-200</name>
</geneLocation>
<feature type="signal peptide" evidence="2">
    <location>
        <begin position="1"/>
        <end position="20"/>
    </location>
</feature>
<evidence type="ECO:0000313" key="4">
    <source>
        <dbReference type="Proteomes" id="UP000056750"/>
    </source>
</evidence>
<feature type="region of interest" description="Disordered" evidence="1">
    <location>
        <begin position="157"/>
        <end position="178"/>
    </location>
</feature>
<proteinExistence type="predicted"/>
<dbReference type="Proteomes" id="UP000056750">
    <property type="component" value="Plasmid pASTE61-200"/>
</dbReference>
<gene>
    <name evidence="3" type="ORF">AVL57_00445</name>
</gene>